<evidence type="ECO:0000259" key="1">
    <source>
        <dbReference type="PROSITE" id="PS51733"/>
    </source>
</evidence>
<comment type="caution">
    <text evidence="2">The sequence shown here is derived from an EMBL/GenBank/DDBJ whole genome shotgun (WGS) entry which is preliminary data.</text>
</comment>
<keyword evidence="2" id="KW-0436">Ligase</keyword>
<dbReference type="SUPFAM" id="SSF55681">
    <property type="entry name" value="Class II aaRS and biotin synthetases"/>
    <property type="match status" value="1"/>
</dbReference>
<protein>
    <submittedName>
        <fullName evidence="2">Lipoate-protein ligase A</fullName>
    </submittedName>
</protein>
<feature type="domain" description="BPL/LPL catalytic" evidence="1">
    <location>
        <begin position="33"/>
        <end position="229"/>
    </location>
</feature>
<keyword evidence="3" id="KW-1185">Reference proteome</keyword>
<dbReference type="InterPro" id="IPR004143">
    <property type="entry name" value="BPL_LPL_catalytic"/>
</dbReference>
<sequence>MMSQNLDYIADTSAGAIRDLGVARALLDDIRNGTRGPTLRIYQPQPTVAFGARDRFADGFPQATQAARAHGFTPALRTLGGRAAAYHLGSLVLDHLEPASTLYGKTQERFTQFGDLYASALRTLGVDARIGEIPGEYCPGEFSVNAAGRIKIIGTAQRVTNKGWLFSSSVIVTDPQPIRACLTDVEAALGVDWDPQTGGALSELHPGITVEDVKDAFLAAYATEWDIRETALTSDVTQASRAYDERHRVE</sequence>
<evidence type="ECO:0000313" key="3">
    <source>
        <dbReference type="Proteomes" id="UP000809290"/>
    </source>
</evidence>
<dbReference type="Pfam" id="PF21948">
    <property type="entry name" value="LplA-B_cat"/>
    <property type="match status" value="1"/>
</dbReference>
<accession>A0ABS2SM91</accession>
<dbReference type="InterPro" id="IPR045864">
    <property type="entry name" value="aa-tRNA-synth_II/BPL/LPL"/>
</dbReference>
<proteinExistence type="predicted"/>
<dbReference type="PROSITE" id="PS51733">
    <property type="entry name" value="BPL_LPL_CATALYTIC"/>
    <property type="match status" value="1"/>
</dbReference>
<reference evidence="2 3" key="1">
    <citation type="submission" date="2021-01" db="EMBL/GenBank/DDBJ databases">
        <title>Sequencing the genomes of 1000 actinobacteria strains.</title>
        <authorList>
            <person name="Klenk H.-P."/>
        </authorList>
    </citation>
    <scope>NUCLEOTIDE SEQUENCE [LARGE SCALE GENOMIC DNA]</scope>
    <source>
        <strain evidence="2 3">DSM 13657</strain>
    </source>
</reference>
<gene>
    <name evidence="2" type="ORF">JOE56_001398</name>
</gene>
<dbReference type="EMBL" id="JAFBCP010000001">
    <property type="protein sequence ID" value="MBM7816704.1"/>
    <property type="molecule type" value="Genomic_DNA"/>
</dbReference>
<name>A0ABS2SM91_9MICO</name>
<organism evidence="2 3">
    <name type="scientific">Brevibacterium paucivorans</name>
    <dbReference type="NCBI Taxonomy" id="170994"/>
    <lineage>
        <taxon>Bacteria</taxon>
        <taxon>Bacillati</taxon>
        <taxon>Actinomycetota</taxon>
        <taxon>Actinomycetes</taxon>
        <taxon>Micrococcales</taxon>
        <taxon>Brevibacteriaceae</taxon>
        <taxon>Brevibacterium</taxon>
    </lineage>
</organism>
<dbReference type="GO" id="GO:0016874">
    <property type="term" value="F:ligase activity"/>
    <property type="evidence" value="ECO:0007669"/>
    <property type="project" value="UniProtKB-KW"/>
</dbReference>
<dbReference type="Proteomes" id="UP000809290">
    <property type="component" value="Unassembled WGS sequence"/>
</dbReference>
<dbReference type="Gene3D" id="3.30.930.10">
    <property type="entry name" value="Bira Bifunctional Protein, Domain 2"/>
    <property type="match status" value="1"/>
</dbReference>
<evidence type="ECO:0000313" key="2">
    <source>
        <dbReference type="EMBL" id="MBM7816704.1"/>
    </source>
</evidence>